<evidence type="ECO:0000313" key="2">
    <source>
        <dbReference type="Proteomes" id="UP000521872"/>
    </source>
</evidence>
<sequence length="433" mass="47791">MDYQNDSLELPVYTPSSPSPSYTCDLAYGESRLEHTPRTRPAPTSLFIKKAGKTTIVLNEQEDGAMTPTYGRGATISGNLFLEHSEDILEVTLKVKGKLDATTSEVGAQSIKTVDSSCTLWSSSTSRPQRSSCPGQLAFSVSLPTTFTHSSQSYSLPPTYHAEFFSVTSLFVRSVYTLHFVITRVRHKTLDLWTKTKQILIPFKYVPRTRPNRPILPSPCFFSSVKTSPEEWYQAVTPLKTRTESASDPIYCHLFVPASRIFGLSDTIPFHVQLSGNTCTLRDLFSDIPLDRITSTDSYNTVASKKPPAQKPLIHASILRQVTVTVRGAKSFKNSIIAEGTIWPIPPDLSTCCSSTSECKEGHVDWEGELRCQSDISVGGFEAANVHVKDFITLTLTPPNPQTSPLLQLQITVPIRLVTESWGDFAGFDLGSV</sequence>
<accession>A0A8H4QTF8</accession>
<evidence type="ECO:0008006" key="3">
    <source>
        <dbReference type="Google" id="ProtNLM"/>
    </source>
</evidence>
<gene>
    <name evidence="1" type="ORF">D9613_005967</name>
</gene>
<keyword evidence="2" id="KW-1185">Reference proteome</keyword>
<organism evidence="1 2">
    <name type="scientific">Agrocybe pediades</name>
    <dbReference type="NCBI Taxonomy" id="84607"/>
    <lineage>
        <taxon>Eukaryota</taxon>
        <taxon>Fungi</taxon>
        <taxon>Dikarya</taxon>
        <taxon>Basidiomycota</taxon>
        <taxon>Agaricomycotina</taxon>
        <taxon>Agaricomycetes</taxon>
        <taxon>Agaricomycetidae</taxon>
        <taxon>Agaricales</taxon>
        <taxon>Agaricineae</taxon>
        <taxon>Strophariaceae</taxon>
        <taxon>Agrocybe</taxon>
    </lineage>
</organism>
<dbReference type="EMBL" id="JAACJL010000030">
    <property type="protein sequence ID" value="KAF4617120.1"/>
    <property type="molecule type" value="Genomic_DNA"/>
</dbReference>
<reference evidence="1 2" key="1">
    <citation type="submission" date="2019-12" db="EMBL/GenBank/DDBJ databases">
        <authorList>
            <person name="Floudas D."/>
            <person name="Bentzer J."/>
            <person name="Ahren D."/>
            <person name="Johansson T."/>
            <person name="Persson P."/>
            <person name="Tunlid A."/>
        </authorList>
    </citation>
    <scope>NUCLEOTIDE SEQUENCE [LARGE SCALE GENOMIC DNA]</scope>
    <source>
        <strain evidence="1 2">CBS 102.39</strain>
    </source>
</reference>
<protein>
    <recommendedName>
        <fullName evidence="3">Arrestin-like N-terminal domain-containing protein</fullName>
    </recommendedName>
</protein>
<dbReference type="OrthoDB" id="3252135at2759"/>
<evidence type="ECO:0000313" key="1">
    <source>
        <dbReference type="EMBL" id="KAF4617120.1"/>
    </source>
</evidence>
<proteinExistence type="predicted"/>
<name>A0A8H4QTF8_9AGAR</name>
<dbReference type="Proteomes" id="UP000521872">
    <property type="component" value="Unassembled WGS sequence"/>
</dbReference>
<comment type="caution">
    <text evidence="1">The sequence shown here is derived from an EMBL/GenBank/DDBJ whole genome shotgun (WGS) entry which is preliminary data.</text>
</comment>
<dbReference type="AlphaFoldDB" id="A0A8H4QTF8"/>